<dbReference type="EMBL" id="AP027081">
    <property type="protein sequence ID" value="BDU77380.1"/>
    <property type="molecule type" value="Genomic_DNA"/>
</dbReference>
<reference evidence="2" key="1">
    <citation type="journal article" date="2023" name="Int. J. Syst. Evol. Microbiol.">
        <title>Mesoterricola silvestris gen. nov., sp. nov., Mesoterricola sediminis sp. nov., Geothrix oryzae sp. nov., Geothrix edaphica sp. nov., Geothrix rubra sp. nov., and Geothrix limicola sp. nov., six novel members of Acidobacteriota isolated from soils.</title>
        <authorList>
            <person name="Itoh H."/>
            <person name="Sugisawa Y."/>
            <person name="Mise K."/>
            <person name="Xu Z."/>
            <person name="Kuniyasu M."/>
            <person name="Ushijima N."/>
            <person name="Kawano K."/>
            <person name="Kobayashi E."/>
            <person name="Shiratori Y."/>
            <person name="Masuda Y."/>
            <person name="Senoo K."/>
        </authorList>
    </citation>
    <scope>NUCLEOTIDE SEQUENCE</scope>
    <source>
        <strain evidence="2">W786</strain>
    </source>
</reference>
<name>A0AA48GXD3_9BACT</name>
<dbReference type="InterPro" id="IPR035994">
    <property type="entry name" value="Nucleoside_phosphorylase_sf"/>
</dbReference>
<dbReference type="PANTHER" id="PTHR46832">
    <property type="entry name" value="5'-METHYLTHIOADENOSINE/S-ADENOSYLHOMOCYSTEINE NUCLEOSIDASE"/>
    <property type="match status" value="1"/>
</dbReference>
<evidence type="ECO:0000259" key="1">
    <source>
        <dbReference type="Pfam" id="PF01048"/>
    </source>
</evidence>
<dbReference type="Gene3D" id="3.40.50.1580">
    <property type="entry name" value="Nucleoside phosphorylase domain"/>
    <property type="match status" value="1"/>
</dbReference>
<dbReference type="KEGG" id="msea:METESE_23380"/>
<dbReference type="GO" id="GO:0008782">
    <property type="term" value="F:adenosylhomocysteine nucleosidase activity"/>
    <property type="evidence" value="ECO:0007669"/>
    <property type="project" value="TreeGrafter"/>
</dbReference>
<feature type="domain" description="Nucleoside phosphorylase" evidence="1">
    <location>
        <begin position="31"/>
        <end position="97"/>
    </location>
</feature>
<dbReference type="AlphaFoldDB" id="A0AA48GXD3"/>
<evidence type="ECO:0000313" key="3">
    <source>
        <dbReference type="Proteomes" id="UP001228113"/>
    </source>
</evidence>
<dbReference type="Proteomes" id="UP001228113">
    <property type="component" value="Chromosome"/>
</dbReference>
<evidence type="ECO:0000313" key="2">
    <source>
        <dbReference type="EMBL" id="BDU77380.1"/>
    </source>
</evidence>
<dbReference type="GO" id="GO:0008930">
    <property type="term" value="F:methylthioadenosine nucleosidase activity"/>
    <property type="evidence" value="ECO:0007669"/>
    <property type="project" value="TreeGrafter"/>
</dbReference>
<sequence length="202" mass="20669">MGSMAPIPSLLLAAFPPELAGFTGRPATGWIAACTGIGALPAALETARLLQALAPERVLFVGTCGAYGEDLALGQAVWAQEAVATSVEEAEGRAYRPDLERSRWAATWHPPLPFPAQTVAVPPAITRTEAGAGALARLAGVEHLELTGVYAACEAAGIPCGAVLAVANRVGPAAHAEWRAHHAEASRSLLAALARLGLFGPA</sequence>
<dbReference type="GO" id="GO:0005829">
    <property type="term" value="C:cytosol"/>
    <property type="evidence" value="ECO:0007669"/>
    <property type="project" value="TreeGrafter"/>
</dbReference>
<dbReference type="InterPro" id="IPR000845">
    <property type="entry name" value="Nucleoside_phosphorylase_d"/>
</dbReference>
<protein>
    <recommendedName>
        <fullName evidence="1">Nucleoside phosphorylase domain-containing protein</fullName>
    </recommendedName>
</protein>
<dbReference type="SUPFAM" id="SSF53167">
    <property type="entry name" value="Purine and uridine phosphorylases"/>
    <property type="match status" value="1"/>
</dbReference>
<accession>A0AA48GXD3</accession>
<dbReference type="Pfam" id="PF01048">
    <property type="entry name" value="PNP_UDP_1"/>
    <property type="match status" value="1"/>
</dbReference>
<dbReference type="GO" id="GO:0009116">
    <property type="term" value="P:nucleoside metabolic process"/>
    <property type="evidence" value="ECO:0007669"/>
    <property type="project" value="InterPro"/>
</dbReference>
<proteinExistence type="predicted"/>
<dbReference type="PANTHER" id="PTHR46832:SF2">
    <property type="entry name" value="FUTALOSINE HYDROLASE"/>
    <property type="match status" value="1"/>
</dbReference>
<gene>
    <name evidence="2" type="ORF">METESE_23380</name>
</gene>
<dbReference type="GO" id="GO:0019284">
    <property type="term" value="P:L-methionine salvage from S-adenosylmethionine"/>
    <property type="evidence" value="ECO:0007669"/>
    <property type="project" value="TreeGrafter"/>
</dbReference>
<organism evidence="2 3">
    <name type="scientific">Mesoterricola sediminis</name>
    <dbReference type="NCBI Taxonomy" id="2927980"/>
    <lineage>
        <taxon>Bacteria</taxon>
        <taxon>Pseudomonadati</taxon>
        <taxon>Acidobacteriota</taxon>
        <taxon>Holophagae</taxon>
        <taxon>Holophagales</taxon>
        <taxon>Holophagaceae</taxon>
        <taxon>Mesoterricola</taxon>
    </lineage>
</organism>
<keyword evidence="3" id="KW-1185">Reference proteome</keyword>